<name>A0A964TBW9_9FLAO</name>
<gene>
    <name evidence="1" type="ORF">GTQ34_08905</name>
</gene>
<organism evidence="1 2">
    <name type="scientific">Flagellimonas ochracea</name>
    <dbReference type="NCBI Taxonomy" id="2696472"/>
    <lineage>
        <taxon>Bacteria</taxon>
        <taxon>Pseudomonadati</taxon>
        <taxon>Bacteroidota</taxon>
        <taxon>Flavobacteriia</taxon>
        <taxon>Flavobacteriales</taxon>
        <taxon>Flavobacteriaceae</taxon>
        <taxon>Flagellimonas</taxon>
    </lineage>
</organism>
<sequence>MKNKFLFLGIATALFIACESDDTSDIVINDNSVTNNTTNTGGSDEPTTDDAVSLSGVYTEDLILDPDTDYLITGPVLMSSGTTLTVPAGMTVRAEPVGVNAYIAIQQGARIIADGSSNNPIVFTSNADNPSSGDWGGIVLCGRAPINSTPDGSDDTATTEVGGLSFGGNNAADDSGILEYVRVEYAGGAIDGNAELNGVSIYGVGTGTTIDFVQVFEGSDDGFEFFGGTVNASHLVVVNSEDDSIDWTEGFVGSLTDVYIQHGDSHDKAFECDGYNTDFSNEGGYFSAPTVTNVTIVGDGTADDDEAIRLRAGTQGVFTNVVINNYDEAFDLDGDMGDNPTGQGVLDNLLNIVDVTFNNVTTNLKNDTGFVFDETDVISGVGNGTGTDVASWGAGWTVGIN</sequence>
<dbReference type="PANTHER" id="PTHR41339">
    <property type="entry name" value="LIPL48"/>
    <property type="match status" value="1"/>
</dbReference>
<keyword evidence="2" id="KW-1185">Reference proteome</keyword>
<evidence type="ECO:0000313" key="1">
    <source>
        <dbReference type="EMBL" id="NAY92037.1"/>
    </source>
</evidence>
<comment type="caution">
    <text evidence="1">The sequence shown here is derived from an EMBL/GenBank/DDBJ whole genome shotgun (WGS) entry which is preliminary data.</text>
</comment>
<reference evidence="1" key="1">
    <citation type="submission" date="2020-01" db="EMBL/GenBank/DDBJ databases">
        <title>Muricauda ochracea sp. nov., isolated from a tidal flat of Garorim bay in Korea.</title>
        <authorList>
            <person name="Kim D."/>
            <person name="Yoo Y."/>
            <person name="Kim J.-J."/>
        </authorList>
    </citation>
    <scope>NUCLEOTIDE SEQUENCE</scope>
    <source>
        <strain evidence="1">JGD-17</strain>
    </source>
</reference>
<dbReference type="PANTHER" id="PTHR41339:SF1">
    <property type="entry name" value="SECRETED PROTEIN"/>
    <property type="match status" value="1"/>
</dbReference>
<protein>
    <submittedName>
        <fullName evidence="1">Multidrug transporter</fullName>
    </submittedName>
</protein>
<dbReference type="AlphaFoldDB" id="A0A964TBW9"/>
<dbReference type="RefSeq" id="WP_166523430.1">
    <property type="nucleotide sequence ID" value="NZ_JAAABI010000002.1"/>
</dbReference>
<accession>A0A964TBW9</accession>
<dbReference type="Proteomes" id="UP000667650">
    <property type="component" value="Unassembled WGS sequence"/>
</dbReference>
<dbReference type="PROSITE" id="PS51257">
    <property type="entry name" value="PROKAR_LIPOPROTEIN"/>
    <property type="match status" value="1"/>
</dbReference>
<proteinExistence type="predicted"/>
<dbReference type="EMBL" id="JAAABI010000002">
    <property type="protein sequence ID" value="NAY92037.1"/>
    <property type="molecule type" value="Genomic_DNA"/>
</dbReference>
<evidence type="ECO:0000313" key="2">
    <source>
        <dbReference type="Proteomes" id="UP000667650"/>
    </source>
</evidence>